<feature type="domain" description="DUF4346" evidence="1">
    <location>
        <begin position="37"/>
        <end position="114"/>
    </location>
</feature>
<proteinExistence type="predicted"/>
<sequence>MSKLYPGISETFVKKYHSNIAISYHHKTTIDCNMYCKIKIEDNIIILEVYCDSSIGSNKELSILFKASNSKVLIALIQNHLDVISRLSSKHALYIGSELIKAEIAQLMKQDYIQN</sequence>
<dbReference type="RefSeq" id="YP_009315717.1">
    <property type="nucleotide sequence ID" value="NC_031668.1"/>
</dbReference>
<keyword evidence="2" id="KW-0934">Plastid</keyword>
<organism evidence="2">
    <name type="scientific">Trichogloeopsis pedicellata</name>
    <dbReference type="NCBI Taxonomy" id="1495610"/>
    <lineage>
        <taxon>Eukaryota</taxon>
        <taxon>Rhodophyta</taxon>
        <taxon>Florideophyceae</taxon>
        <taxon>Nemaliophycidae</taxon>
        <taxon>Nemaliales</taxon>
        <taxon>Liagoraceae</taxon>
        <taxon>Trichogloeopsis</taxon>
    </lineage>
</organism>
<evidence type="ECO:0000259" key="1">
    <source>
        <dbReference type="Pfam" id="PF14251"/>
    </source>
</evidence>
<name>A0A1G4P0E0_9FLOR</name>
<reference evidence="2" key="2">
    <citation type="submission" date="2016-10" db="EMBL/GenBank/DDBJ databases">
        <authorList>
            <person name="de Groot N.N."/>
        </authorList>
    </citation>
    <scope>NUCLEOTIDE SEQUENCE</scope>
    <source>
        <strain evidence="2">C.0024</strain>
    </source>
</reference>
<dbReference type="GeneID" id="30000292"/>
<gene>
    <name evidence="2" type="primary">ORF_1</name>
    <name evidence="2" type="ORF">C00024_78</name>
</gene>
<keyword evidence="2" id="KW-0150">Chloroplast</keyword>
<protein>
    <recommendedName>
        <fullName evidence="1">DUF4346 domain-containing protein</fullName>
    </recommendedName>
</protein>
<evidence type="ECO:0000313" key="2">
    <source>
        <dbReference type="EMBL" id="SCW24375.1"/>
    </source>
</evidence>
<accession>A0A1G4P0E0</accession>
<dbReference type="InterPro" id="IPR025595">
    <property type="entry name" value="PterinBD-DUF4346"/>
</dbReference>
<dbReference type="AlphaFoldDB" id="A0A1G4P0E0"/>
<dbReference type="Pfam" id="PF14251">
    <property type="entry name" value="PterinBD-DUF4346"/>
    <property type="match status" value="1"/>
</dbReference>
<dbReference type="EMBL" id="LT622878">
    <property type="protein sequence ID" value="SCW24375.1"/>
    <property type="molecule type" value="Genomic_DNA"/>
</dbReference>
<reference evidence="2" key="1">
    <citation type="submission" date="2016-10" db="EMBL/GenBank/DDBJ databases">
        <title>Chloroplast genomes as a tool to resolve red algal phylogenies: a case study in the Nemaliales.</title>
        <authorList>
            <person name="Costa J.F."/>
            <person name="Lin S.M."/>
            <person name="Macaya E.C."/>
            <person name="Fernandez-Garcia C."/>
            <person name="Verbruggen H."/>
        </authorList>
    </citation>
    <scope>NUCLEOTIDE SEQUENCE</scope>
    <source>
        <strain evidence="2">C.0024</strain>
    </source>
</reference>
<geneLocation type="chloroplast" evidence="2"/>